<accession>A0A7X4GJR9</accession>
<evidence type="ECO:0000313" key="1">
    <source>
        <dbReference type="EMBL" id="MYL99575.1"/>
    </source>
</evidence>
<evidence type="ECO:0000313" key="2">
    <source>
        <dbReference type="Proteomes" id="UP000465810"/>
    </source>
</evidence>
<gene>
    <name evidence="1" type="ORF">GR702_17580</name>
</gene>
<proteinExistence type="predicted"/>
<dbReference type="RefSeq" id="WP_160987019.1">
    <property type="nucleotide sequence ID" value="NZ_WVTD01000017.1"/>
</dbReference>
<dbReference type="EMBL" id="WVTD01000017">
    <property type="protein sequence ID" value="MYL99575.1"/>
    <property type="molecule type" value="Genomic_DNA"/>
</dbReference>
<reference evidence="1 2" key="1">
    <citation type="submission" date="2019-12" db="EMBL/GenBank/DDBJ databases">
        <authorList>
            <person name="Feng G."/>
            <person name="Zhu H."/>
        </authorList>
    </citation>
    <scope>NUCLEOTIDE SEQUENCE [LARGE SCALE GENOMIC DNA]</scope>
    <source>
        <strain evidence="1 2">FGD1</strain>
    </source>
</reference>
<name>A0A7X4GJR9_9SPHN</name>
<organism evidence="1 2">
    <name type="scientific">Novosphingobium silvae</name>
    <dbReference type="NCBI Taxonomy" id="2692619"/>
    <lineage>
        <taxon>Bacteria</taxon>
        <taxon>Pseudomonadati</taxon>
        <taxon>Pseudomonadota</taxon>
        <taxon>Alphaproteobacteria</taxon>
        <taxon>Sphingomonadales</taxon>
        <taxon>Sphingomonadaceae</taxon>
        <taxon>Novosphingobium</taxon>
    </lineage>
</organism>
<keyword evidence="2" id="KW-1185">Reference proteome</keyword>
<dbReference type="AlphaFoldDB" id="A0A7X4GJR9"/>
<protein>
    <submittedName>
        <fullName evidence="1">Uncharacterized protein</fullName>
    </submittedName>
</protein>
<sequence length="71" mass="7579">MSAYSDLGPQGPTRMEVCLVATDVMRMAAQAREMCGTGPNMDLGRALRIQRAAHTKLAELTAPVEDGDADD</sequence>
<dbReference type="Proteomes" id="UP000465810">
    <property type="component" value="Unassembled WGS sequence"/>
</dbReference>
<comment type="caution">
    <text evidence="1">The sequence shown here is derived from an EMBL/GenBank/DDBJ whole genome shotgun (WGS) entry which is preliminary data.</text>
</comment>